<dbReference type="PANTHER" id="PTHR43818:SF5">
    <property type="entry name" value="OXIDOREDUCTASE FAMILY PROTEIN"/>
    <property type="match status" value="1"/>
</dbReference>
<sequence>MKKINRRTFLKNALATSAGTLAFPAILPSSVLGKNTPNDKINIGQIGCGRIARGHDIPETLNHDVARIIAVCDVDKKRMKDGKNLVEQFYAEKKGSKNYMDVEMYEDYRKLLLNPDIDAVIISTPDHWHVQPAIEASLAGKDVYLQKPVSLTVAESQLLRDVVKEQGTILQVGTQVRSTSKQFKYAAELVRNGRIGTLHTVIVNFPADDPGPEITRMPIPRHLNFDKWLGSTPEMPYSESAVHPNDGYGRPGWLWQEQFGAGMITGWGQHQFDLAAWGMGTEYTGPTSIEAMARFYKNRPRHVHGDFMVKTQYKNGVTMYANSRSPVVIRYEGSEGWIEVFRGDYSVTKDNPATSETNRKVLNASDPKILTSEIKEDEIRLYPITNEHHGNWLDCIRSRKQPMSPIEVGHHICTLCLISHIAMKIPGRLEWDPDKERFVNNDSANSMLSRPQRHPYGTNYIDM</sequence>
<feature type="domain" description="Gfo/Idh/MocA-like oxidoreductase N-terminal" evidence="2">
    <location>
        <begin position="41"/>
        <end position="173"/>
    </location>
</feature>
<dbReference type="Gene3D" id="3.30.360.10">
    <property type="entry name" value="Dihydrodipicolinate Reductase, domain 2"/>
    <property type="match status" value="1"/>
</dbReference>
<dbReference type="OrthoDB" id="9795543at2"/>
<evidence type="ECO:0000259" key="3">
    <source>
        <dbReference type="Pfam" id="PF19051"/>
    </source>
</evidence>
<evidence type="ECO:0000256" key="1">
    <source>
        <dbReference type="SAM" id="SignalP"/>
    </source>
</evidence>
<dbReference type="AlphaFoldDB" id="A0A1M4TP71"/>
<evidence type="ECO:0000313" key="4">
    <source>
        <dbReference type="EMBL" id="SHE46261.1"/>
    </source>
</evidence>
<dbReference type="EMBL" id="FQUS01000001">
    <property type="protein sequence ID" value="SHE46261.1"/>
    <property type="molecule type" value="Genomic_DNA"/>
</dbReference>
<gene>
    <name evidence="4" type="ORF">SAMN05443144_101348</name>
</gene>
<dbReference type="STRING" id="1194090.SAMN05443144_101348"/>
<dbReference type="PROSITE" id="PS51318">
    <property type="entry name" value="TAT"/>
    <property type="match status" value="1"/>
</dbReference>
<dbReference type="Gene3D" id="3.40.50.720">
    <property type="entry name" value="NAD(P)-binding Rossmann-like Domain"/>
    <property type="match status" value="1"/>
</dbReference>
<dbReference type="SUPFAM" id="SSF51735">
    <property type="entry name" value="NAD(P)-binding Rossmann-fold domains"/>
    <property type="match status" value="1"/>
</dbReference>
<dbReference type="SUPFAM" id="SSF55347">
    <property type="entry name" value="Glyceraldehyde-3-phosphate dehydrogenase-like, C-terminal domain"/>
    <property type="match status" value="1"/>
</dbReference>
<evidence type="ECO:0000259" key="2">
    <source>
        <dbReference type="Pfam" id="PF01408"/>
    </source>
</evidence>
<evidence type="ECO:0000313" key="5">
    <source>
        <dbReference type="Proteomes" id="UP000184041"/>
    </source>
</evidence>
<name>A0A1M4TP71_9BACT</name>
<protein>
    <submittedName>
        <fullName evidence="4">Predicted dehydrogenase</fullName>
    </submittedName>
</protein>
<feature type="signal peptide" evidence="1">
    <location>
        <begin position="1"/>
        <end position="22"/>
    </location>
</feature>
<dbReference type="Proteomes" id="UP000184041">
    <property type="component" value="Unassembled WGS sequence"/>
</dbReference>
<feature type="chain" id="PRO_5012680018" evidence="1">
    <location>
        <begin position="23"/>
        <end position="463"/>
    </location>
</feature>
<keyword evidence="1" id="KW-0732">Signal</keyword>
<dbReference type="InterPro" id="IPR006311">
    <property type="entry name" value="TAT_signal"/>
</dbReference>
<organism evidence="4 5">
    <name type="scientific">Fodinibius roseus</name>
    <dbReference type="NCBI Taxonomy" id="1194090"/>
    <lineage>
        <taxon>Bacteria</taxon>
        <taxon>Pseudomonadati</taxon>
        <taxon>Balneolota</taxon>
        <taxon>Balneolia</taxon>
        <taxon>Balneolales</taxon>
        <taxon>Balneolaceae</taxon>
        <taxon>Fodinibius</taxon>
    </lineage>
</organism>
<dbReference type="InterPro" id="IPR043906">
    <property type="entry name" value="Gfo/Idh/MocA_OxRdtase_bact_C"/>
</dbReference>
<dbReference type="PANTHER" id="PTHR43818">
    <property type="entry name" value="BCDNA.GH03377"/>
    <property type="match status" value="1"/>
</dbReference>
<proteinExistence type="predicted"/>
<dbReference type="Pfam" id="PF19051">
    <property type="entry name" value="GFO_IDH_MocA_C2"/>
    <property type="match status" value="1"/>
</dbReference>
<dbReference type="InterPro" id="IPR000683">
    <property type="entry name" value="Gfo/Idh/MocA-like_OxRdtase_N"/>
</dbReference>
<keyword evidence="5" id="KW-1185">Reference proteome</keyword>
<dbReference type="InterPro" id="IPR050463">
    <property type="entry name" value="Gfo/Idh/MocA_oxidrdct_glycsds"/>
</dbReference>
<dbReference type="InterPro" id="IPR036291">
    <property type="entry name" value="NAD(P)-bd_dom_sf"/>
</dbReference>
<reference evidence="4 5" key="1">
    <citation type="submission" date="2016-11" db="EMBL/GenBank/DDBJ databases">
        <authorList>
            <person name="Jaros S."/>
            <person name="Januszkiewicz K."/>
            <person name="Wedrychowicz H."/>
        </authorList>
    </citation>
    <scope>NUCLEOTIDE SEQUENCE [LARGE SCALE GENOMIC DNA]</scope>
    <source>
        <strain evidence="4 5">DSM 21986</strain>
    </source>
</reference>
<accession>A0A1M4TP71</accession>
<dbReference type="Pfam" id="PF01408">
    <property type="entry name" value="GFO_IDH_MocA"/>
    <property type="match status" value="1"/>
</dbReference>
<feature type="domain" description="Gfo/Idh/MocA-like oxidoreductase bacterial type C-terminal" evidence="3">
    <location>
        <begin position="214"/>
        <end position="456"/>
    </location>
</feature>
<dbReference type="GO" id="GO:0000166">
    <property type="term" value="F:nucleotide binding"/>
    <property type="evidence" value="ECO:0007669"/>
    <property type="project" value="InterPro"/>
</dbReference>